<sequence>MQQQTGTRPAAAARSRALGTGPNAEASTPAGVAYDRSMGDCSATITMHVTHGAVVVTAVLNMGPLRQVRQSWERRRGTGTGWKLIDGPRLWTTAEDRISTELAEFMDGLDFPFDLANMLPRRPTAAAAAAVAQAAREVAHG</sequence>
<organism evidence="3 5">
    <name type="scientific">Xanthomonas perforans</name>
    <dbReference type="NCBI Taxonomy" id="442694"/>
    <lineage>
        <taxon>Bacteria</taxon>
        <taxon>Pseudomonadati</taxon>
        <taxon>Pseudomonadota</taxon>
        <taxon>Gammaproteobacteria</taxon>
        <taxon>Lysobacterales</taxon>
        <taxon>Lysobacteraceae</taxon>
        <taxon>Xanthomonas</taxon>
    </lineage>
</organism>
<feature type="region of interest" description="Disordered" evidence="1">
    <location>
        <begin position="1"/>
        <end position="31"/>
    </location>
</feature>
<comment type="caution">
    <text evidence="3">The sequence shown here is derived from an EMBL/GenBank/DDBJ whole genome shotgun (WGS) entry which is preliminary data.</text>
</comment>
<evidence type="ECO:0000313" key="5">
    <source>
        <dbReference type="Proteomes" id="UP000471082"/>
    </source>
</evidence>
<proteinExistence type="predicted"/>
<gene>
    <name evidence="3" type="ORF">G3W61_14645</name>
    <name evidence="2" type="ORF">XP315_12970</name>
</gene>
<dbReference type="AlphaFoldDB" id="A0A0G8UHN9"/>
<evidence type="ECO:0000313" key="2">
    <source>
        <dbReference type="EMBL" id="KLC05240.1"/>
    </source>
</evidence>
<dbReference type="EMBL" id="JAAGYU010000066">
    <property type="protein sequence ID" value="NEL77475.1"/>
    <property type="molecule type" value="Genomic_DNA"/>
</dbReference>
<dbReference type="KEGG" id="xpe:BJD13_20045"/>
<dbReference type="EMBL" id="JZUY01000041">
    <property type="protein sequence ID" value="KLC05240.1"/>
    <property type="molecule type" value="Genomic_DNA"/>
</dbReference>
<reference evidence="2 4" key="1">
    <citation type="submission" date="2015-02" db="EMBL/GenBank/DDBJ databases">
        <title>Whole genome sequencing of multiple isolates of three species of pepper and tomato-infecting xanthomonads reveals genetic diversity in field strains and pinpoints effectors responsible for host specificity.</title>
        <authorList>
            <person name="Schwartz A."/>
            <person name="Dahlbeck D."/>
            <person name="Staskawicz B."/>
            <person name="Bart R."/>
            <person name="Potnis N."/>
            <person name="Minsavage G."/>
            <person name="Timilsina S."/>
            <person name="Goss E."/>
            <person name="Jones J."/>
            <person name="Vallad G."/>
            <person name="Barak J."/>
            <person name="Miller S."/>
            <person name="Ritchie D."/>
            <person name="Martins J.Jr."/>
            <person name="Patane J.S."/>
            <person name="Setubal J.C."/>
        </authorList>
    </citation>
    <scope>NUCLEOTIDE SEQUENCE [LARGE SCALE GENOMIC DNA]</scope>
    <source>
        <strain evidence="2 4">Xp3-15</strain>
    </source>
</reference>
<dbReference type="Proteomes" id="UP000471082">
    <property type="component" value="Unassembled WGS sequence"/>
</dbReference>
<accession>A0A0G8UHN9</accession>
<name>A0A0G8UHN9_XANPE</name>
<dbReference type="Proteomes" id="UP000035369">
    <property type="component" value="Unassembled WGS sequence"/>
</dbReference>
<evidence type="ECO:0000256" key="1">
    <source>
        <dbReference type="SAM" id="MobiDB-lite"/>
    </source>
</evidence>
<protein>
    <submittedName>
        <fullName evidence="3">Uncharacterized protein</fullName>
    </submittedName>
</protein>
<reference evidence="3 5" key="2">
    <citation type="submission" date="2019-11" db="EMBL/GenBank/DDBJ databases">
        <title>Genome-resolved metagenomics to study the prevalence of co-infection and intraspecific heterogeneity among plant pathogen metapopulations.</title>
        <authorList>
            <person name="Newberry E."/>
            <person name="Bhandari R."/>
            <person name="Kemble J."/>
            <person name="Sikora E."/>
            <person name="Potnis N."/>
        </authorList>
    </citation>
    <scope>NUCLEOTIDE SEQUENCE [LARGE SCALE GENOMIC DNA]</scope>
    <source>
        <strain evidence="3">Xp_Tom_Tuscaloosa_18b</strain>
    </source>
</reference>
<evidence type="ECO:0000313" key="3">
    <source>
        <dbReference type="EMBL" id="NEL77475.1"/>
    </source>
</evidence>
<keyword evidence="4" id="KW-1185">Reference proteome</keyword>
<dbReference type="GeneID" id="61776331"/>
<evidence type="ECO:0000313" key="4">
    <source>
        <dbReference type="Proteomes" id="UP000035369"/>
    </source>
</evidence>
<dbReference type="RefSeq" id="WP_033478668.1">
    <property type="nucleotide sequence ID" value="NZ_CP018475.1"/>
</dbReference>